<evidence type="ECO:0000256" key="4">
    <source>
        <dbReference type="SAM" id="MobiDB-lite"/>
    </source>
</evidence>
<feature type="compositionally biased region" description="Basic and acidic residues" evidence="4">
    <location>
        <begin position="27"/>
        <end position="38"/>
    </location>
</feature>
<reference evidence="8" key="2">
    <citation type="journal article" date="2008" name="Nucleic Acids Res.">
        <title>The rice annotation project database (RAP-DB): 2008 update.</title>
        <authorList>
            <consortium name="The rice annotation project (RAP)"/>
        </authorList>
    </citation>
    <scope>GENOME REANNOTATION</scope>
    <source>
        <strain evidence="8">cv. Nipponbare</strain>
    </source>
</reference>
<reference evidence="7 8" key="1">
    <citation type="journal article" date="2005" name="Nature">
        <title>The map-based sequence of the rice genome.</title>
        <authorList>
            <consortium name="International rice genome sequencing project (IRGSP)"/>
            <person name="Matsumoto T."/>
            <person name="Wu J."/>
            <person name="Kanamori H."/>
            <person name="Katayose Y."/>
            <person name="Fujisawa M."/>
            <person name="Namiki N."/>
            <person name="Mizuno H."/>
            <person name="Yamamoto K."/>
            <person name="Antonio B.A."/>
            <person name="Baba T."/>
            <person name="Sakata K."/>
            <person name="Nagamura Y."/>
            <person name="Aoki H."/>
            <person name="Arikawa K."/>
            <person name="Arita K."/>
            <person name="Bito T."/>
            <person name="Chiden Y."/>
            <person name="Fujitsuka N."/>
            <person name="Fukunaka R."/>
            <person name="Hamada M."/>
            <person name="Harada C."/>
            <person name="Hayashi A."/>
            <person name="Hijishita S."/>
            <person name="Honda M."/>
            <person name="Hosokawa S."/>
            <person name="Ichikawa Y."/>
            <person name="Idonuma A."/>
            <person name="Iijima M."/>
            <person name="Ikeda M."/>
            <person name="Ikeno M."/>
            <person name="Ito K."/>
            <person name="Ito S."/>
            <person name="Ito T."/>
            <person name="Ito Y."/>
            <person name="Ito Y."/>
            <person name="Iwabuchi A."/>
            <person name="Kamiya K."/>
            <person name="Karasawa W."/>
            <person name="Kurita K."/>
            <person name="Katagiri S."/>
            <person name="Kikuta A."/>
            <person name="Kobayashi H."/>
            <person name="Kobayashi N."/>
            <person name="Machita K."/>
            <person name="Maehara T."/>
            <person name="Masukawa M."/>
            <person name="Mizubayashi T."/>
            <person name="Mukai Y."/>
            <person name="Nagasaki H."/>
            <person name="Nagata Y."/>
            <person name="Naito S."/>
            <person name="Nakashima M."/>
            <person name="Nakama Y."/>
            <person name="Nakamichi Y."/>
            <person name="Nakamura M."/>
            <person name="Meguro A."/>
            <person name="Negishi M."/>
            <person name="Ohta I."/>
            <person name="Ohta T."/>
            <person name="Okamoto M."/>
            <person name="Ono N."/>
            <person name="Saji S."/>
            <person name="Sakaguchi M."/>
            <person name="Sakai K."/>
            <person name="Shibata M."/>
            <person name="Shimokawa T."/>
            <person name="Song J."/>
            <person name="Takazaki Y."/>
            <person name="Terasawa K."/>
            <person name="Tsugane M."/>
            <person name="Tsuji K."/>
            <person name="Ueda S."/>
            <person name="Waki K."/>
            <person name="Yamagata H."/>
            <person name="Yamamoto M."/>
            <person name="Yamamoto S."/>
            <person name="Yamane H."/>
            <person name="Yoshiki S."/>
            <person name="Yoshihara R."/>
            <person name="Yukawa K."/>
            <person name="Zhong H."/>
            <person name="Yano M."/>
            <person name="Yuan Q."/>
            <person name="Ouyang S."/>
            <person name="Liu J."/>
            <person name="Jones K.M."/>
            <person name="Gansberger K."/>
            <person name="Moffat K."/>
            <person name="Hill J."/>
            <person name="Bera J."/>
            <person name="Fadrosh D."/>
            <person name="Jin S."/>
            <person name="Johri S."/>
            <person name="Kim M."/>
            <person name="Overton L."/>
            <person name="Reardon M."/>
            <person name="Tsitrin T."/>
            <person name="Vuong H."/>
            <person name="Weaver B."/>
            <person name="Ciecko A."/>
            <person name="Tallon L."/>
            <person name="Jackson J."/>
            <person name="Pai G."/>
            <person name="Aken S.V."/>
            <person name="Utterback T."/>
            <person name="Reidmuller S."/>
            <person name="Feldblyum T."/>
            <person name="Hsiao J."/>
            <person name="Zismann V."/>
            <person name="Iobst S."/>
            <person name="de Vazeille A.R."/>
            <person name="Buell C.R."/>
            <person name="Ying K."/>
            <person name="Li Y."/>
            <person name="Lu T."/>
            <person name="Huang Y."/>
            <person name="Zhao Q."/>
            <person name="Feng Q."/>
            <person name="Zhang L."/>
            <person name="Zhu J."/>
            <person name="Weng Q."/>
            <person name="Mu J."/>
            <person name="Lu Y."/>
            <person name="Fan D."/>
            <person name="Liu Y."/>
            <person name="Guan J."/>
            <person name="Zhang Y."/>
            <person name="Yu S."/>
            <person name="Liu X."/>
            <person name="Zhang Y."/>
            <person name="Hong G."/>
            <person name="Han B."/>
            <person name="Choisne N."/>
            <person name="Demange N."/>
            <person name="Orjeda G."/>
            <person name="Samain S."/>
            <person name="Cattolico L."/>
            <person name="Pelletier E."/>
            <person name="Couloux A."/>
            <person name="Segurens B."/>
            <person name="Wincker P."/>
            <person name="D'Hont A."/>
            <person name="Scarpelli C."/>
            <person name="Weissenbach J."/>
            <person name="Salanoubat M."/>
            <person name="Quetier F."/>
            <person name="Yu Y."/>
            <person name="Kim H.R."/>
            <person name="Rambo T."/>
            <person name="Currie J."/>
            <person name="Collura K."/>
            <person name="Luo M."/>
            <person name="Yang T."/>
            <person name="Ammiraju J.S.S."/>
            <person name="Engler F."/>
            <person name="Soderlund C."/>
            <person name="Wing R.A."/>
            <person name="Palmer L.E."/>
            <person name="de la Bastide M."/>
            <person name="Spiegel L."/>
            <person name="Nascimento L."/>
            <person name="Zutavern T."/>
            <person name="O'Shaughnessy A."/>
            <person name="Dike S."/>
            <person name="Dedhia N."/>
            <person name="Preston R."/>
            <person name="Balija V."/>
            <person name="McCombie W.R."/>
            <person name="Chow T."/>
            <person name="Chen H."/>
            <person name="Chung M."/>
            <person name="Chen C."/>
            <person name="Shaw J."/>
            <person name="Wu H."/>
            <person name="Hsiao K."/>
            <person name="Chao Y."/>
            <person name="Chu M."/>
            <person name="Cheng C."/>
            <person name="Hour A."/>
            <person name="Lee P."/>
            <person name="Lin S."/>
            <person name="Lin Y."/>
            <person name="Liou J."/>
            <person name="Liu S."/>
            <person name="Hsing Y."/>
            <person name="Raghuvanshi S."/>
            <person name="Mohanty A."/>
            <person name="Bharti A.K."/>
            <person name="Gaur A."/>
            <person name="Gupta V."/>
            <person name="Kumar D."/>
            <person name="Ravi V."/>
            <person name="Vij S."/>
            <person name="Kapur A."/>
            <person name="Khurana P."/>
            <person name="Khurana P."/>
            <person name="Khurana J.P."/>
            <person name="Tyagi A.K."/>
            <person name="Gaikwad K."/>
            <person name="Singh A."/>
            <person name="Dalal V."/>
            <person name="Srivastava S."/>
            <person name="Dixit A."/>
            <person name="Pal A.K."/>
            <person name="Ghazi I.A."/>
            <person name="Yadav M."/>
            <person name="Pandit A."/>
            <person name="Bhargava A."/>
            <person name="Sureshbabu K."/>
            <person name="Batra K."/>
            <person name="Sharma T.R."/>
            <person name="Mohapatra T."/>
            <person name="Singh N.K."/>
            <person name="Messing J."/>
            <person name="Nelson A.B."/>
            <person name="Fuks G."/>
            <person name="Kavchok S."/>
            <person name="Keizer G."/>
            <person name="Linton E."/>
            <person name="Llaca V."/>
            <person name="Song R."/>
            <person name="Tanyolac B."/>
            <person name="Young S."/>
            <person name="Ho-Il K."/>
            <person name="Hahn J.H."/>
            <person name="Sangsakoo G."/>
            <person name="Vanavichit A."/>
            <person name="de Mattos Luiz.A.T."/>
            <person name="Zimmer P.D."/>
            <person name="Malone G."/>
            <person name="Dellagostin O."/>
            <person name="de Oliveira A.C."/>
            <person name="Bevan M."/>
            <person name="Bancroft I."/>
            <person name="Minx P."/>
            <person name="Cordum H."/>
            <person name="Wilson R."/>
            <person name="Cheng Z."/>
            <person name="Jin W."/>
            <person name="Jiang J."/>
            <person name="Leong S.A."/>
            <person name="Iwama H."/>
            <person name="Gojobori T."/>
            <person name="Itoh T."/>
            <person name="Niimura Y."/>
            <person name="Fujii Y."/>
            <person name="Habara T."/>
            <person name="Sakai H."/>
            <person name="Sato Y."/>
            <person name="Wilson G."/>
            <person name="Kumar K."/>
            <person name="McCouch S."/>
            <person name="Juretic N."/>
            <person name="Hoen D."/>
            <person name="Wright S."/>
            <person name="Bruskiewich R."/>
            <person name="Bureau T."/>
            <person name="Miyao A."/>
            <person name="Hirochika H."/>
            <person name="Nishikawa T."/>
            <person name="Kadowaki K."/>
            <person name="Sugiura M."/>
            <person name="Burr B."/>
            <person name="Sasaki T."/>
        </authorList>
    </citation>
    <scope>NUCLEOTIDE SEQUENCE [LARGE SCALE GENOMIC DNA]</scope>
    <source>
        <strain evidence="8">cv. Nipponbare</strain>
    </source>
</reference>
<dbReference type="InterPro" id="IPR015943">
    <property type="entry name" value="WD40/YVTN_repeat-like_dom_sf"/>
</dbReference>
<dbReference type="Pfam" id="PF00078">
    <property type="entry name" value="RVT_1"/>
    <property type="match status" value="1"/>
</dbReference>
<dbReference type="CDD" id="cd01650">
    <property type="entry name" value="RT_nLTR_like"/>
    <property type="match status" value="1"/>
</dbReference>
<feature type="domain" description="Reverse transcriptase zinc-binding" evidence="6">
    <location>
        <begin position="1297"/>
        <end position="1381"/>
    </location>
</feature>
<feature type="compositionally biased region" description="Low complexity" evidence="4">
    <location>
        <begin position="164"/>
        <end position="179"/>
    </location>
</feature>
<dbReference type="PROSITE" id="PS00678">
    <property type="entry name" value="WD_REPEATS_1"/>
    <property type="match status" value="1"/>
</dbReference>
<feature type="compositionally biased region" description="Acidic residues" evidence="4">
    <location>
        <begin position="46"/>
        <end position="62"/>
    </location>
</feature>
<dbReference type="PANTHER" id="PTHR14221:SF68">
    <property type="entry name" value="OS11G0187100 PROTEIN"/>
    <property type="match status" value="1"/>
</dbReference>
<feature type="region of interest" description="Disordered" evidence="4">
    <location>
        <begin position="1"/>
        <end position="96"/>
    </location>
</feature>
<keyword evidence="2" id="KW-0677">Repeat</keyword>
<evidence type="ECO:0000259" key="6">
    <source>
        <dbReference type="Pfam" id="PF13966"/>
    </source>
</evidence>
<dbReference type="InterPro" id="IPR001680">
    <property type="entry name" value="WD40_rpt"/>
</dbReference>
<feature type="region of interest" description="Disordered" evidence="4">
    <location>
        <begin position="144"/>
        <end position="183"/>
    </location>
</feature>
<evidence type="ECO:0000256" key="1">
    <source>
        <dbReference type="ARBA" id="ARBA00022574"/>
    </source>
</evidence>
<feature type="compositionally biased region" description="Low complexity" evidence="4">
    <location>
        <begin position="379"/>
        <end position="397"/>
    </location>
</feature>
<feature type="domain" description="Reverse transcriptase" evidence="5">
    <location>
        <begin position="897"/>
        <end position="1050"/>
    </location>
</feature>
<protein>
    <submittedName>
        <fullName evidence="7">Os11g0187000 protein</fullName>
    </submittedName>
</protein>
<dbReference type="Pfam" id="PF00400">
    <property type="entry name" value="WD40"/>
    <property type="match status" value="4"/>
</dbReference>
<dbReference type="EMBL" id="AP008217">
    <property type="protein sequence ID" value="BAH95121.1"/>
    <property type="molecule type" value="Genomic_DNA"/>
</dbReference>
<keyword evidence="1 3" id="KW-0853">WD repeat</keyword>
<dbReference type="PANTHER" id="PTHR14221">
    <property type="entry name" value="WD REPEAT DOMAIN 44"/>
    <property type="match status" value="1"/>
</dbReference>
<dbReference type="SUPFAM" id="SSF50978">
    <property type="entry name" value="WD40 repeat-like"/>
    <property type="match status" value="1"/>
</dbReference>
<feature type="repeat" description="WD" evidence="3">
    <location>
        <begin position="422"/>
        <end position="455"/>
    </location>
</feature>
<feature type="repeat" description="WD" evidence="3">
    <location>
        <begin position="528"/>
        <end position="569"/>
    </location>
</feature>
<dbReference type="InterPro" id="IPR019775">
    <property type="entry name" value="WD40_repeat_CS"/>
</dbReference>
<organism evidence="7 8">
    <name type="scientific">Oryza sativa subsp. japonica</name>
    <name type="common">Rice</name>
    <dbReference type="NCBI Taxonomy" id="39947"/>
    <lineage>
        <taxon>Eukaryota</taxon>
        <taxon>Viridiplantae</taxon>
        <taxon>Streptophyta</taxon>
        <taxon>Embryophyta</taxon>
        <taxon>Tracheophyta</taxon>
        <taxon>Spermatophyta</taxon>
        <taxon>Magnoliopsida</taxon>
        <taxon>Liliopsida</taxon>
        <taxon>Poales</taxon>
        <taxon>Poaceae</taxon>
        <taxon>BOP clade</taxon>
        <taxon>Oryzoideae</taxon>
        <taxon>Oryzeae</taxon>
        <taxon>Oryzinae</taxon>
        <taxon>Oryza</taxon>
        <taxon>Oryza sativa</taxon>
    </lineage>
</organism>
<dbReference type="SMART" id="SM00320">
    <property type="entry name" value="WD40"/>
    <property type="match status" value="6"/>
</dbReference>
<evidence type="ECO:0000259" key="5">
    <source>
        <dbReference type="Pfam" id="PF00078"/>
    </source>
</evidence>
<dbReference type="KEGG" id="dosa:Os11g0187000"/>
<feature type="region of interest" description="Disordered" evidence="4">
    <location>
        <begin position="787"/>
        <end position="856"/>
    </location>
</feature>
<evidence type="ECO:0000256" key="2">
    <source>
        <dbReference type="ARBA" id="ARBA00022737"/>
    </source>
</evidence>
<feature type="compositionally biased region" description="Low complexity" evidence="4">
    <location>
        <begin position="463"/>
        <end position="477"/>
    </location>
</feature>
<dbReference type="Gene3D" id="2.130.10.10">
    <property type="entry name" value="YVTN repeat-like/Quinoprotein amine dehydrogenase"/>
    <property type="match status" value="1"/>
</dbReference>
<dbReference type="InterPro" id="IPR036322">
    <property type="entry name" value="WD40_repeat_dom_sf"/>
</dbReference>
<dbReference type="InterPro" id="IPR020472">
    <property type="entry name" value="WD40_PAC1"/>
</dbReference>
<evidence type="ECO:0000313" key="8">
    <source>
        <dbReference type="Proteomes" id="UP000000763"/>
    </source>
</evidence>
<name>C7J8I5_ORYSJ</name>
<dbReference type="PROSITE" id="PS50082">
    <property type="entry name" value="WD_REPEATS_2"/>
    <property type="match status" value="3"/>
</dbReference>
<dbReference type="PROSITE" id="PS50294">
    <property type="entry name" value="WD_REPEATS_REGION"/>
    <property type="match status" value="3"/>
</dbReference>
<feature type="region of interest" description="Disordered" evidence="4">
    <location>
        <begin position="352"/>
        <end position="404"/>
    </location>
</feature>
<evidence type="ECO:0000313" key="7">
    <source>
        <dbReference type="EMBL" id="BAH95121.1"/>
    </source>
</evidence>
<proteinExistence type="predicted"/>
<dbReference type="InterPro" id="IPR026960">
    <property type="entry name" value="RVT-Znf"/>
</dbReference>
<feature type="repeat" description="WD" evidence="3">
    <location>
        <begin position="569"/>
        <end position="603"/>
    </location>
</feature>
<evidence type="ECO:0000256" key="3">
    <source>
        <dbReference type="PROSITE-ProRule" id="PRU00221"/>
    </source>
</evidence>
<feature type="compositionally biased region" description="Acidic residues" evidence="4">
    <location>
        <begin position="85"/>
        <end position="96"/>
    </location>
</feature>
<dbReference type="PRINTS" id="PR00320">
    <property type="entry name" value="GPROTEINBRPT"/>
</dbReference>
<dbReference type="InterPro" id="IPR040324">
    <property type="entry name" value="WDR44/Dgr2"/>
</dbReference>
<dbReference type="Pfam" id="PF13966">
    <property type="entry name" value="zf-RVT"/>
    <property type="match status" value="1"/>
</dbReference>
<accession>C7J8I5</accession>
<feature type="region of interest" description="Disordered" evidence="4">
    <location>
        <begin position="463"/>
        <end position="485"/>
    </location>
</feature>
<sequence length="1391" mass="152237">MTREHDGDGEEVATAVHGDAGAEEDGDRNVVDKSEFSDAVHVVVDRDDEEPEFPSDDDEGGDDDVRVSFATAVGDSDEHLREEQGELDLDDDDEEDVSRYEYDYGMWMEAEPMSIQERRRRLLQGMGLASSRDLLRSRSARMRPILPPNIPRCASRRQPPPQCPAAAADDAPSTSTAATVKRQRNAVLTRCRSDSRLAVRGGGAARKPPTFRRVYSVPHSLHGSPVHKALRAAARSRSPLPLPAPKDERENTVRKLDDGKEFVVSGQPAAGGSRGALSDLKTGVQLSLDEFERFIGYTPFVKQLMRRSQSQPVAAGAANGDAKPGKKKPRWLKNIKLVASAAGLIQEKYKESNCGGGGCGRSSSSSSSSAEQAHQPGVTMSKSASTNAATMASSSSSLERPKVHSFGKTARELTGMYFRQEVRAHEGSIWSIKFSPDGRFLASGGEDRVVHVWHVVDDGAPPSSMSPELLSSSQSLPPLAPHGDGGLAAQLSRKLRARRWKTCKDVLPEHVVVPETAFALADEPACSLEGHLDDVLDLAWSMYSQLLLSSSMDKTVRLWDTEAKACLKLFPHNDYVTCVQFNPVDDGYFISGSLDSKVRIWSVAERQVVDWSDLDDMVTAACYTPDGQAAIVGSHKGSCRFYKTADCKLNQEAQIDMNISKKRKSHAKKITGFQFAPGNPSEILVTTADSQIRVFNGITVLQKFKGFKNTSSQISASYSGDGRYVVCSSEDSNVYVWRRATSPGGAAGGGVAVKAKTWRTSRAYECFFCKDVSAAVPWPLSPCLPPTRGGGGGGDDDERASSSVRGAVVGGDASASRSPARQLGSLPLRPKSGPMTYSGEKQLGVPREPSSRWHGGAEGGNAWGMVVVTASLAGEIRVYQNFGMPLSLFRKTIPNIFPQKWRDWISGLLSTSTSKITLNGIPGETIRHGKGLRQGDTLSPLLFILAIDPLQRLLDKATDIGVLSKLRGRAVRFRTSMYADDAAVFINPTKEDVSAFADLLNRFGKVSGLCTNLQKSQVAPVRCDNLDLDDILHDTPATRASFPMKYLGLPLSTGHLRKVDLQPLYDKSMSRVASWRGRHIGLAGRSTLVKSVLTSQPVFLLTGLKASNESLEVIDKQRRKFLWAGGEALTGGKCKINWTRTCLPTASGGLGILNLEEFARALRLRWLWNEWRSPEKAWVGSGTPCDDTDRLLFAAATTITIGDGAKTSFWDSAWLEGRRLKDVAPLIYVASKKKNSTLQQASATDQWLLDLDLPPASGWTMELVSQLINVWSAVHNVHFTENEEDKIVWKLTSHGEYTATSAYKAQLLGTTATNFNILIWKPWAPRKCKTFAWLIIQNRVWTSDRLTTRGWQNNSFCPLCRHTQETALHLLAECKYTRKIWAALSDWTGCG</sequence>
<dbReference type="Proteomes" id="UP000000763">
    <property type="component" value="Chromosome 11"/>
</dbReference>
<dbReference type="InterPro" id="IPR000477">
    <property type="entry name" value="RT_dom"/>
</dbReference>
<gene>
    <name evidence="7" type="ordered locus">Os11g0187000</name>
</gene>